<proteinExistence type="predicted"/>
<comment type="caution">
    <text evidence="2">The sequence shown here is derived from an EMBL/GenBank/DDBJ whole genome shotgun (WGS) entry which is preliminary data.</text>
</comment>
<evidence type="ECO:0000313" key="3">
    <source>
        <dbReference type="Proteomes" id="UP001565368"/>
    </source>
</evidence>
<sequence length="374" mass="41141">MTIKDTVVDTVVSLLTAISFSPAQCGCGRRSSCPWFAGHPGPQEHAYKSEIFHATAGNYLHDPAKLASLRELVTDILGYSDLPAHYFGDCGRQWTLSALQYRLRDGAMASSFALLLLPRPVPATLLPFVQKIARRDQPYRPGTHRFDANPFAGFDTRRSAQAKRNLSHVETAVWASHASWVARTCMGIEVDWASWKFGQVAGERLPKHRSAPDVRLSMVKDLPLRPYESEPVSGFESLSSPPTYWIVHNRDDSPSLPSFSSRPTSFHQSSYTGQAGRKVARPQSFAAFSSRRSPSPSPPRQMLDLPLPLPTYRSTTSLSYSRIPGQWSVLTSSSVSPECGVGLGLEAAATEYSAAGVATYPPAPSEHKEYKSTW</sequence>
<feature type="compositionally biased region" description="Polar residues" evidence="1">
    <location>
        <begin position="256"/>
        <end position="273"/>
    </location>
</feature>
<protein>
    <submittedName>
        <fullName evidence="2">Uncharacterized protein</fullName>
    </submittedName>
</protein>
<dbReference type="RefSeq" id="XP_069212980.1">
    <property type="nucleotide sequence ID" value="XM_069349436.1"/>
</dbReference>
<dbReference type="EMBL" id="JBBXJM010000001">
    <property type="protein sequence ID" value="KAL1413036.1"/>
    <property type="molecule type" value="Genomic_DNA"/>
</dbReference>
<dbReference type="GeneID" id="95981828"/>
<name>A0ABR3QE91_9TREE</name>
<reference evidence="2 3" key="1">
    <citation type="submission" date="2023-08" db="EMBL/GenBank/DDBJ databases">
        <title>Annotated Genome Sequence of Vanrija albida AlHP1.</title>
        <authorList>
            <person name="Herzog R."/>
        </authorList>
    </citation>
    <scope>NUCLEOTIDE SEQUENCE [LARGE SCALE GENOMIC DNA]</scope>
    <source>
        <strain evidence="2 3">AlHP1</strain>
    </source>
</reference>
<dbReference type="Proteomes" id="UP001565368">
    <property type="component" value="Unassembled WGS sequence"/>
</dbReference>
<evidence type="ECO:0000313" key="2">
    <source>
        <dbReference type="EMBL" id="KAL1413036.1"/>
    </source>
</evidence>
<feature type="compositionally biased region" description="Low complexity" evidence="1">
    <location>
        <begin position="281"/>
        <end position="294"/>
    </location>
</feature>
<feature type="region of interest" description="Disordered" evidence="1">
    <location>
        <begin position="256"/>
        <end position="307"/>
    </location>
</feature>
<evidence type="ECO:0000256" key="1">
    <source>
        <dbReference type="SAM" id="MobiDB-lite"/>
    </source>
</evidence>
<accession>A0ABR3QE91</accession>
<organism evidence="2 3">
    <name type="scientific">Vanrija albida</name>
    <dbReference type="NCBI Taxonomy" id="181172"/>
    <lineage>
        <taxon>Eukaryota</taxon>
        <taxon>Fungi</taxon>
        <taxon>Dikarya</taxon>
        <taxon>Basidiomycota</taxon>
        <taxon>Agaricomycotina</taxon>
        <taxon>Tremellomycetes</taxon>
        <taxon>Trichosporonales</taxon>
        <taxon>Trichosporonaceae</taxon>
        <taxon>Vanrija</taxon>
    </lineage>
</organism>
<keyword evidence="3" id="KW-1185">Reference proteome</keyword>
<gene>
    <name evidence="2" type="ORF">Q8F55_000785</name>
</gene>